<accession>A0AAD5GU36</accession>
<dbReference type="EMBL" id="JAMZMK010005488">
    <property type="protein sequence ID" value="KAI7753279.1"/>
    <property type="molecule type" value="Genomic_DNA"/>
</dbReference>
<keyword evidence="1" id="KW-0812">Transmembrane</keyword>
<proteinExistence type="predicted"/>
<dbReference type="Proteomes" id="UP001206925">
    <property type="component" value="Unassembled WGS sequence"/>
</dbReference>
<gene>
    <name evidence="2" type="ORF">M8C21_000201</name>
</gene>
<dbReference type="AlphaFoldDB" id="A0AAD5GU36"/>
<evidence type="ECO:0000256" key="1">
    <source>
        <dbReference type="SAM" id="Phobius"/>
    </source>
</evidence>
<reference evidence="2" key="1">
    <citation type="submission" date="2022-06" db="EMBL/GenBank/DDBJ databases">
        <title>Uncovering the hologenomic basis of an extraordinary plant invasion.</title>
        <authorList>
            <person name="Bieker V.C."/>
            <person name="Martin M.D."/>
            <person name="Gilbert T."/>
            <person name="Hodgins K."/>
            <person name="Battlay P."/>
            <person name="Petersen B."/>
            <person name="Wilson J."/>
        </authorList>
    </citation>
    <scope>NUCLEOTIDE SEQUENCE</scope>
    <source>
        <strain evidence="2">AA19_3_7</strain>
        <tissue evidence="2">Leaf</tissue>
    </source>
</reference>
<sequence>MKSSLKMASLNFKALIGGVVLVVLLIVITFGIFIISGLTLRSDEIGAAGGSKSIFAKEDNYKTLLLVASQKTVSVLVAVVEQLGGVETL</sequence>
<keyword evidence="3" id="KW-1185">Reference proteome</keyword>
<comment type="caution">
    <text evidence="2">The sequence shown here is derived from an EMBL/GenBank/DDBJ whole genome shotgun (WGS) entry which is preliminary data.</text>
</comment>
<feature type="transmembrane region" description="Helical" evidence="1">
    <location>
        <begin position="12"/>
        <end position="35"/>
    </location>
</feature>
<keyword evidence="1" id="KW-1133">Transmembrane helix</keyword>
<evidence type="ECO:0000313" key="3">
    <source>
        <dbReference type="Proteomes" id="UP001206925"/>
    </source>
</evidence>
<protein>
    <submittedName>
        <fullName evidence="2">Uncharacterized protein</fullName>
    </submittedName>
</protein>
<evidence type="ECO:0000313" key="2">
    <source>
        <dbReference type="EMBL" id="KAI7753279.1"/>
    </source>
</evidence>
<keyword evidence="1" id="KW-0472">Membrane</keyword>
<name>A0AAD5GU36_AMBAR</name>
<organism evidence="2 3">
    <name type="scientific">Ambrosia artemisiifolia</name>
    <name type="common">Common ragweed</name>
    <dbReference type="NCBI Taxonomy" id="4212"/>
    <lineage>
        <taxon>Eukaryota</taxon>
        <taxon>Viridiplantae</taxon>
        <taxon>Streptophyta</taxon>
        <taxon>Embryophyta</taxon>
        <taxon>Tracheophyta</taxon>
        <taxon>Spermatophyta</taxon>
        <taxon>Magnoliopsida</taxon>
        <taxon>eudicotyledons</taxon>
        <taxon>Gunneridae</taxon>
        <taxon>Pentapetalae</taxon>
        <taxon>asterids</taxon>
        <taxon>campanulids</taxon>
        <taxon>Asterales</taxon>
        <taxon>Asteraceae</taxon>
        <taxon>Asteroideae</taxon>
        <taxon>Heliantheae alliance</taxon>
        <taxon>Heliantheae</taxon>
        <taxon>Ambrosia</taxon>
    </lineage>
</organism>